<feature type="transmembrane region" description="Helical" evidence="8">
    <location>
        <begin position="34"/>
        <end position="56"/>
    </location>
</feature>
<evidence type="ECO:0000313" key="10">
    <source>
        <dbReference type="EMBL" id="RLP77627.1"/>
    </source>
</evidence>
<comment type="subcellular location">
    <subcellularLocation>
        <location evidence="1">Cell membrane</location>
        <topology evidence="1">Multi-pass membrane protein</topology>
    </subcellularLocation>
    <subcellularLocation>
        <location evidence="7">Membrane</location>
        <topology evidence="7">Multi-pass membrane protein</topology>
    </subcellularLocation>
</comment>
<keyword evidence="4 7" id="KW-0812">Transmembrane</keyword>
<evidence type="ECO:0000256" key="1">
    <source>
        <dbReference type="ARBA" id="ARBA00004651"/>
    </source>
</evidence>
<evidence type="ECO:0000256" key="6">
    <source>
        <dbReference type="ARBA" id="ARBA00023136"/>
    </source>
</evidence>
<reference evidence="10 11" key="1">
    <citation type="submission" date="2018-10" db="EMBL/GenBank/DDBJ databases">
        <title>Xanthobacter tagetidis genome sequencing and assembly.</title>
        <authorList>
            <person name="Maclea K.S."/>
            <person name="Goen A.E."/>
            <person name="Fatima S.A."/>
        </authorList>
    </citation>
    <scope>NUCLEOTIDE SEQUENCE [LARGE SCALE GENOMIC DNA]</scope>
    <source>
        <strain evidence="10 11">ATCC 700314</strain>
    </source>
</reference>
<feature type="transmembrane region" description="Helical" evidence="8">
    <location>
        <begin position="478"/>
        <end position="497"/>
    </location>
</feature>
<comment type="caution">
    <text evidence="10">The sequence shown here is derived from an EMBL/GenBank/DDBJ whole genome shotgun (WGS) entry which is preliminary data.</text>
</comment>
<evidence type="ECO:0000313" key="11">
    <source>
        <dbReference type="Proteomes" id="UP000269692"/>
    </source>
</evidence>
<dbReference type="Proteomes" id="UP000269692">
    <property type="component" value="Unassembled WGS sequence"/>
</dbReference>
<proteinExistence type="inferred from homology"/>
<feature type="transmembrane region" description="Helical" evidence="8">
    <location>
        <begin position="76"/>
        <end position="101"/>
    </location>
</feature>
<keyword evidence="3" id="KW-1003">Cell membrane</keyword>
<feature type="transmembrane region" description="Helical" evidence="8">
    <location>
        <begin position="332"/>
        <end position="353"/>
    </location>
</feature>
<feature type="transmembrane region" description="Helical" evidence="8">
    <location>
        <begin position="113"/>
        <end position="130"/>
    </location>
</feature>
<feature type="domain" description="NADH:quinone oxidoreductase/Mrp antiporter transmembrane" evidence="9">
    <location>
        <begin position="131"/>
        <end position="431"/>
    </location>
</feature>
<comment type="similarity">
    <text evidence="2">Belongs to the CPA3 antiporters (TC 2.A.63) subunit D family.</text>
</comment>
<gene>
    <name evidence="10" type="ORF">D9R14_13235</name>
</gene>
<evidence type="ECO:0000256" key="4">
    <source>
        <dbReference type="ARBA" id="ARBA00022692"/>
    </source>
</evidence>
<dbReference type="NCBIfam" id="NF009309">
    <property type="entry name" value="PRK12666.1"/>
    <property type="match status" value="1"/>
</dbReference>
<dbReference type="RefSeq" id="WP_121623806.1">
    <property type="nucleotide sequence ID" value="NZ_JACIIW010000001.1"/>
</dbReference>
<organism evidence="10 11">
    <name type="scientific">Xanthobacter tagetidis</name>
    <dbReference type="NCBI Taxonomy" id="60216"/>
    <lineage>
        <taxon>Bacteria</taxon>
        <taxon>Pseudomonadati</taxon>
        <taxon>Pseudomonadota</taxon>
        <taxon>Alphaproteobacteria</taxon>
        <taxon>Hyphomicrobiales</taxon>
        <taxon>Xanthobacteraceae</taxon>
        <taxon>Xanthobacter</taxon>
    </lineage>
</organism>
<feature type="transmembrane region" description="Helical" evidence="8">
    <location>
        <begin position="6"/>
        <end position="27"/>
    </location>
</feature>
<feature type="transmembrane region" description="Helical" evidence="8">
    <location>
        <begin position="308"/>
        <end position="326"/>
    </location>
</feature>
<feature type="transmembrane region" description="Helical" evidence="8">
    <location>
        <begin position="136"/>
        <end position="154"/>
    </location>
</feature>
<feature type="transmembrane region" description="Helical" evidence="8">
    <location>
        <begin position="395"/>
        <end position="415"/>
    </location>
</feature>
<evidence type="ECO:0000259" key="9">
    <source>
        <dbReference type="Pfam" id="PF00361"/>
    </source>
</evidence>
<evidence type="ECO:0000256" key="5">
    <source>
        <dbReference type="ARBA" id="ARBA00022989"/>
    </source>
</evidence>
<feature type="transmembrane region" description="Helical" evidence="8">
    <location>
        <begin position="166"/>
        <end position="187"/>
    </location>
</feature>
<dbReference type="AlphaFoldDB" id="A0A3L7ABN1"/>
<keyword evidence="6 8" id="KW-0472">Membrane</keyword>
<feature type="transmembrane region" description="Helical" evidence="8">
    <location>
        <begin position="435"/>
        <end position="457"/>
    </location>
</feature>
<evidence type="ECO:0000256" key="7">
    <source>
        <dbReference type="RuleBase" id="RU000320"/>
    </source>
</evidence>
<evidence type="ECO:0000256" key="2">
    <source>
        <dbReference type="ARBA" id="ARBA00005346"/>
    </source>
</evidence>
<accession>A0A3L7ABN1</accession>
<dbReference type="InterPro" id="IPR001750">
    <property type="entry name" value="ND/Mrp_TM"/>
</dbReference>
<dbReference type="PANTHER" id="PTHR42703">
    <property type="entry name" value="NADH DEHYDROGENASE"/>
    <property type="match status" value="1"/>
</dbReference>
<name>A0A3L7ABN1_9HYPH</name>
<feature type="transmembrane region" description="Helical" evidence="8">
    <location>
        <begin position="283"/>
        <end position="301"/>
    </location>
</feature>
<protein>
    <submittedName>
        <fullName evidence="10">Monovalent cation/H+ antiporter subunit D</fullName>
    </submittedName>
</protein>
<sequence>MQTPPLSFLVVLPVLLPLMAGAFLLLFDDRLRTLKVTVSLGTILALLAMAVTLLVATDRQGAIVQAVGNWPAPFGIVLVADRLSAMMLVLTALLACASFVFALARWHRAGPRFYSIFLFLLMGLNGAFLTGDLFNLFVFFEVMLAASYGLVLHGSGIARVKAGLHYIPINLVASSLFLVGVSLIYGVTGTLNMADLAGRIPAIGEEGRTLFEAGAAILAVAFLVKAAMWPLNFWLPTTYSAASAPAAAMFAMMTKVGIYVILRLSLLLFGADSGPSAGFGAHWLLYGGLATIAFGTVGVLASQSMPRLAGYSVLVSSGTLLSAIGFGDAAIIAGALYYLASSTLAICAFFLLIELVERGRAAGADVIAVSMEVFGDGEGAGQVEEEVGTALPMTMAALGGAFFICALLLAGLPPLPGFLAKFAMMSALMTPSEGISGSAWALIALLALSGFAALVAMARTGITTFWVPMQASLPSVKAVEFAPVAGILVLCVAMTVFGSPVMRFMTETSQALHAPSAYVGAVMPAPPAAAAPAVPEAGR</sequence>
<keyword evidence="5 8" id="KW-1133">Transmembrane helix</keyword>
<evidence type="ECO:0000256" key="8">
    <source>
        <dbReference type="SAM" id="Phobius"/>
    </source>
</evidence>
<feature type="transmembrane region" description="Helical" evidence="8">
    <location>
        <begin position="247"/>
        <end position="271"/>
    </location>
</feature>
<feature type="transmembrane region" description="Helical" evidence="8">
    <location>
        <begin position="215"/>
        <end position="235"/>
    </location>
</feature>
<dbReference type="GO" id="GO:0005886">
    <property type="term" value="C:plasma membrane"/>
    <property type="evidence" value="ECO:0007669"/>
    <property type="project" value="UniProtKB-SubCell"/>
</dbReference>
<dbReference type="PANTHER" id="PTHR42703:SF1">
    <property type="entry name" value="NA(+)_H(+) ANTIPORTER SUBUNIT D1"/>
    <property type="match status" value="1"/>
</dbReference>
<dbReference type="EMBL" id="RCTF01000010">
    <property type="protein sequence ID" value="RLP77627.1"/>
    <property type="molecule type" value="Genomic_DNA"/>
</dbReference>
<dbReference type="Pfam" id="PF00361">
    <property type="entry name" value="Proton_antipo_M"/>
    <property type="match status" value="1"/>
</dbReference>
<dbReference type="OrthoDB" id="9768329at2"/>
<keyword evidence="11" id="KW-1185">Reference proteome</keyword>
<dbReference type="InterPro" id="IPR050586">
    <property type="entry name" value="CPA3_Na-H_Antiporter_D"/>
</dbReference>
<evidence type="ECO:0000256" key="3">
    <source>
        <dbReference type="ARBA" id="ARBA00022475"/>
    </source>
</evidence>